<evidence type="ECO:0000313" key="2">
    <source>
        <dbReference type="Proteomes" id="UP000675880"/>
    </source>
</evidence>
<protein>
    <submittedName>
        <fullName evidence="1">Uncharacterized protein</fullName>
    </submittedName>
</protein>
<gene>
    <name evidence="1" type="ORF">NSPZN2_50051</name>
</gene>
<proteinExistence type="predicted"/>
<dbReference type="Proteomes" id="UP000675880">
    <property type="component" value="Unassembled WGS sequence"/>
</dbReference>
<name>A0ABM8S213_9BACT</name>
<evidence type="ECO:0000313" key="1">
    <source>
        <dbReference type="EMBL" id="CAE6784701.1"/>
    </source>
</evidence>
<sequence length="59" mass="6567">MEVESPGPIERQMEQRRLTLTVGTTKLLPGTGCQPRGPHRTDMGVVAMQSRITLDRYAV</sequence>
<organism evidence="1 2">
    <name type="scientific">Nitrospira defluvii</name>
    <dbReference type="NCBI Taxonomy" id="330214"/>
    <lineage>
        <taxon>Bacteria</taxon>
        <taxon>Pseudomonadati</taxon>
        <taxon>Nitrospirota</taxon>
        <taxon>Nitrospiria</taxon>
        <taxon>Nitrospirales</taxon>
        <taxon>Nitrospiraceae</taxon>
        <taxon>Nitrospira</taxon>
    </lineage>
</organism>
<dbReference type="EMBL" id="CAJNBJ010000018">
    <property type="protein sequence ID" value="CAE6784701.1"/>
    <property type="molecule type" value="Genomic_DNA"/>
</dbReference>
<keyword evidence="2" id="KW-1185">Reference proteome</keyword>
<reference evidence="1 2" key="1">
    <citation type="submission" date="2021-02" db="EMBL/GenBank/DDBJ databases">
        <authorList>
            <person name="Han P."/>
        </authorList>
    </citation>
    <scope>NUCLEOTIDE SEQUENCE [LARGE SCALE GENOMIC DNA]</scope>
    <source>
        <strain evidence="1">Candidatus Nitrospira sp. ZN2</strain>
    </source>
</reference>
<accession>A0ABM8S213</accession>
<comment type="caution">
    <text evidence="1">The sequence shown here is derived from an EMBL/GenBank/DDBJ whole genome shotgun (WGS) entry which is preliminary data.</text>
</comment>